<dbReference type="RefSeq" id="WP_183077999.1">
    <property type="nucleotide sequence ID" value="NZ_RBIG01000003.1"/>
</dbReference>
<dbReference type="PANTHER" id="PTHR21091:SF169">
    <property type="entry name" value="UROPORPHYRINOGEN DECARBOXYLASE"/>
    <property type="match status" value="1"/>
</dbReference>
<dbReference type="EMBL" id="RBIG01000003">
    <property type="protein sequence ID" value="RKQ68632.1"/>
    <property type="molecule type" value="Genomic_DNA"/>
</dbReference>
<sequence>MAAKPAKRMLRALSGERLDKPPFWLMRQAGRYLPEYREVRSQAGDFLDLCYSPKLACEVTLQPIRRYGMDAAILFSDILVVPHGLAQQVAFKEGEGPVLDPIRNASELKRLSLDGFHERVAPVYETVSRLAEALPKETTLIGFAGSPWTVATYMAEGGGSKEFVAVKRWAYGDPEGFAQLIDLLVEATIAYLKRQAEAGAEVLQLFDSWAGVLPEPAFRRWCIEPTRRIVTALKAGHPDIPIIGFPRGAGTLCHDYAMETGVDAVSLDTSMEIGWAARTLQPKLPVQGNLDPILLVAGGEALDREADRILEGFSGGAHIFNLGHGVTQTTPPENVERLARRLRADG</sequence>
<dbReference type="GO" id="GO:0004853">
    <property type="term" value="F:uroporphyrinogen decarboxylase activity"/>
    <property type="evidence" value="ECO:0007669"/>
    <property type="project" value="UniProtKB-UniRule"/>
</dbReference>
<dbReference type="CDD" id="cd00717">
    <property type="entry name" value="URO-D"/>
    <property type="match status" value="1"/>
</dbReference>
<feature type="binding site" evidence="8">
    <location>
        <position position="77"/>
    </location>
    <ligand>
        <name>substrate</name>
    </ligand>
</feature>
<evidence type="ECO:0000256" key="2">
    <source>
        <dbReference type="ARBA" id="ARBA00009935"/>
    </source>
</evidence>
<dbReference type="NCBIfam" id="TIGR01464">
    <property type="entry name" value="hemE"/>
    <property type="match status" value="1"/>
</dbReference>
<evidence type="ECO:0000256" key="5">
    <source>
        <dbReference type="ARBA" id="ARBA00022793"/>
    </source>
</evidence>
<dbReference type="SUPFAM" id="SSF51726">
    <property type="entry name" value="UROD/MetE-like"/>
    <property type="match status" value="1"/>
</dbReference>
<dbReference type="HAMAP" id="MF_00218">
    <property type="entry name" value="URO_D"/>
    <property type="match status" value="1"/>
</dbReference>
<feature type="domain" description="Uroporphyrinogen decarboxylase (URO-D)" evidence="9">
    <location>
        <begin position="141"/>
        <end position="157"/>
    </location>
</feature>
<feature type="binding site" evidence="8">
    <location>
        <begin position="27"/>
        <end position="31"/>
    </location>
    <ligand>
        <name>substrate</name>
    </ligand>
</feature>
<keyword evidence="4 8" id="KW-0963">Cytoplasm</keyword>
<dbReference type="UniPathway" id="UPA00251">
    <property type="reaction ID" value="UER00321"/>
</dbReference>
<comment type="subunit">
    <text evidence="8">Homodimer.</text>
</comment>
<accession>A0A420WCJ9</accession>
<evidence type="ECO:0000256" key="8">
    <source>
        <dbReference type="HAMAP-Rule" id="MF_00218"/>
    </source>
</evidence>
<dbReference type="InterPro" id="IPR006361">
    <property type="entry name" value="Uroporphyrinogen_deCO2ase_HemE"/>
</dbReference>
<evidence type="ECO:0000256" key="1">
    <source>
        <dbReference type="ARBA" id="ARBA00004804"/>
    </source>
</evidence>
<feature type="binding site" evidence="8">
    <location>
        <position position="153"/>
    </location>
    <ligand>
        <name>substrate</name>
    </ligand>
</feature>
<evidence type="ECO:0000259" key="9">
    <source>
        <dbReference type="PROSITE" id="PS00907"/>
    </source>
</evidence>
<feature type="binding site" evidence="8">
    <location>
        <position position="208"/>
    </location>
    <ligand>
        <name>substrate</name>
    </ligand>
</feature>
<keyword evidence="6 8" id="KW-0456">Lyase</keyword>
<evidence type="ECO:0000256" key="3">
    <source>
        <dbReference type="ARBA" id="ARBA00012288"/>
    </source>
</evidence>
<comment type="function">
    <text evidence="8">Catalyzes the decarboxylation of four acetate groups of uroporphyrinogen-III to yield coproporphyrinogen-III.</text>
</comment>
<dbReference type="EC" id="4.1.1.37" evidence="3 8"/>
<dbReference type="PROSITE" id="PS00907">
    <property type="entry name" value="UROD_2"/>
    <property type="match status" value="1"/>
</dbReference>
<name>A0A420WCJ9_9PROT</name>
<dbReference type="InterPro" id="IPR038071">
    <property type="entry name" value="UROD/MetE-like_sf"/>
</dbReference>
<proteinExistence type="inferred from homology"/>
<gene>
    <name evidence="8" type="primary">hemE</name>
    <name evidence="10" type="ORF">BCL74_3114</name>
</gene>
<reference evidence="10 11" key="1">
    <citation type="submission" date="2018-10" db="EMBL/GenBank/DDBJ databases">
        <title>Comparative analysis of microorganisms from saline springs in Andes Mountain Range, Colombia.</title>
        <authorList>
            <person name="Rubin E."/>
        </authorList>
    </citation>
    <scope>NUCLEOTIDE SEQUENCE [LARGE SCALE GENOMIC DNA]</scope>
    <source>
        <strain evidence="10 11">USBA 36</strain>
    </source>
</reference>
<dbReference type="GO" id="GO:0019353">
    <property type="term" value="P:protoporphyrinogen IX biosynthetic process from glutamate"/>
    <property type="evidence" value="ECO:0007669"/>
    <property type="project" value="TreeGrafter"/>
</dbReference>
<protein>
    <recommendedName>
        <fullName evidence="3 8">Uroporphyrinogen decarboxylase</fullName>
        <shortName evidence="8">UPD</shortName>
        <shortName evidence="8">URO-D</shortName>
        <ecNumber evidence="3 8">4.1.1.37</ecNumber>
    </recommendedName>
</protein>
<organism evidence="10 11">
    <name type="scientific">Oceanibaculum indicum</name>
    <dbReference type="NCBI Taxonomy" id="526216"/>
    <lineage>
        <taxon>Bacteria</taxon>
        <taxon>Pseudomonadati</taxon>
        <taxon>Pseudomonadota</taxon>
        <taxon>Alphaproteobacteria</taxon>
        <taxon>Rhodospirillales</taxon>
        <taxon>Oceanibaculaceae</taxon>
        <taxon>Oceanibaculum</taxon>
    </lineage>
</organism>
<comment type="subcellular location">
    <subcellularLocation>
        <location evidence="8">Cytoplasm</location>
    </subcellularLocation>
</comment>
<evidence type="ECO:0000313" key="10">
    <source>
        <dbReference type="EMBL" id="RKQ68632.1"/>
    </source>
</evidence>
<evidence type="ECO:0000256" key="6">
    <source>
        <dbReference type="ARBA" id="ARBA00023239"/>
    </source>
</evidence>
<dbReference type="Pfam" id="PF01208">
    <property type="entry name" value="URO-D"/>
    <property type="match status" value="1"/>
</dbReference>
<evidence type="ECO:0000313" key="11">
    <source>
        <dbReference type="Proteomes" id="UP000277424"/>
    </source>
</evidence>
<comment type="caution">
    <text evidence="8">Lacks conserved residue(s) required for the propagation of feature annotation.</text>
</comment>
<dbReference type="PANTHER" id="PTHR21091">
    <property type="entry name" value="METHYLTETRAHYDROFOLATE:HOMOCYSTEINE METHYLTRANSFERASE RELATED"/>
    <property type="match status" value="1"/>
</dbReference>
<comment type="catalytic activity">
    <reaction evidence="8">
        <text>uroporphyrinogen III + 4 H(+) = coproporphyrinogen III + 4 CO2</text>
        <dbReference type="Rhea" id="RHEA:19865"/>
        <dbReference type="ChEBI" id="CHEBI:15378"/>
        <dbReference type="ChEBI" id="CHEBI:16526"/>
        <dbReference type="ChEBI" id="CHEBI:57308"/>
        <dbReference type="ChEBI" id="CHEBI:57309"/>
        <dbReference type="EC" id="4.1.1.37"/>
    </reaction>
</comment>
<dbReference type="FunFam" id="3.20.20.210:FF:000007">
    <property type="entry name" value="Uroporphyrinogen decarboxylase"/>
    <property type="match status" value="1"/>
</dbReference>
<keyword evidence="7 8" id="KW-0627">Porphyrin biosynthesis</keyword>
<dbReference type="Gene3D" id="3.20.20.210">
    <property type="match status" value="1"/>
</dbReference>
<comment type="similarity">
    <text evidence="2 8">Belongs to the uroporphyrinogen decarboxylase family.</text>
</comment>
<dbReference type="GO" id="GO:0005829">
    <property type="term" value="C:cytosol"/>
    <property type="evidence" value="ECO:0007669"/>
    <property type="project" value="TreeGrafter"/>
</dbReference>
<dbReference type="AlphaFoldDB" id="A0A420WCJ9"/>
<evidence type="ECO:0000256" key="7">
    <source>
        <dbReference type="ARBA" id="ARBA00023244"/>
    </source>
</evidence>
<evidence type="ECO:0000256" key="4">
    <source>
        <dbReference type="ARBA" id="ARBA00022490"/>
    </source>
</evidence>
<keyword evidence="5 8" id="KW-0210">Decarboxylase</keyword>
<feature type="site" description="Transition state stabilizer" evidence="8">
    <location>
        <position position="77"/>
    </location>
</feature>
<comment type="caution">
    <text evidence="10">The sequence shown here is derived from an EMBL/GenBank/DDBJ whole genome shotgun (WGS) entry which is preliminary data.</text>
</comment>
<comment type="pathway">
    <text evidence="1 8">Porphyrin-containing compound metabolism; protoporphyrin-IX biosynthesis; coproporphyrinogen-III from 5-aminolevulinate: step 4/4.</text>
</comment>
<dbReference type="InterPro" id="IPR000257">
    <property type="entry name" value="Uroporphyrinogen_deCOase"/>
</dbReference>
<feature type="binding site" evidence="8">
    <location>
        <position position="324"/>
    </location>
    <ligand>
        <name>substrate</name>
    </ligand>
</feature>
<dbReference type="Proteomes" id="UP000277424">
    <property type="component" value="Unassembled WGS sequence"/>
</dbReference>